<reference evidence="2" key="1">
    <citation type="submission" date="2014-11" db="EMBL/GenBank/DDBJ databases">
        <authorList>
            <person name="Amaro Gonzalez C."/>
        </authorList>
    </citation>
    <scope>NUCLEOTIDE SEQUENCE</scope>
</reference>
<feature type="compositionally biased region" description="Basic residues" evidence="1">
    <location>
        <begin position="64"/>
        <end position="74"/>
    </location>
</feature>
<sequence>MPGRVCKACNGVRRILLHAPLFFSLALSRFKNPSIHTPSCRFALRVPGTQPPHMGTSNTPPHTHTQHLHTRALT</sequence>
<protein>
    <submittedName>
        <fullName evidence="2">Uncharacterized protein</fullName>
    </submittedName>
</protein>
<dbReference type="EMBL" id="GBXM01062980">
    <property type="protein sequence ID" value="JAH45597.1"/>
    <property type="molecule type" value="Transcribed_RNA"/>
</dbReference>
<proteinExistence type="predicted"/>
<evidence type="ECO:0000256" key="1">
    <source>
        <dbReference type="SAM" id="MobiDB-lite"/>
    </source>
</evidence>
<feature type="region of interest" description="Disordered" evidence="1">
    <location>
        <begin position="46"/>
        <end position="74"/>
    </location>
</feature>
<dbReference type="AlphaFoldDB" id="A0A0E9SWG4"/>
<organism evidence="2">
    <name type="scientific">Anguilla anguilla</name>
    <name type="common">European freshwater eel</name>
    <name type="synonym">Muraena anguilla</name>
    <dbReference type="NCBI Taxonomy" id="7936"/>
    <lineage>
        <taxon>Eukaryota</taxon>
        <taxon>Metazoa</taxon>
        <taxon>Chordata</taxon>
        <taxon>Craniata</taxon>
        <taxon>Vertebrata</taxon>
        <taxon>Euteleostomi</taxon>
        <taxon>Actinopterygii</taxon>
        <taxon>Neopterygii</taxon>
        <taxon>Teleostei</taxon>
        <taxon>Anguilliformes</taxon>
        <taxon>Anguillidae</taxon>
        <taxon>Anguilla</taxon>
    </lineage>
</organism>
<accession>A0A0E9SWG4</accession>
<name>A0A0E9SWG4_ANGAN</name>
<evidence type="ECO:0000313" key="2">
    <source>
        <dbReference type="EMBL" id="JAH45597.1"/>
    </source>
</evidence>
<reference evidence="2" key="2">
    <citation type="journal article" date="2015" name="Fish Shellfish Immunol.">
        <title>Early steps in the European eel (Anguilla anguilla)-Vibrio vulnificus interaction in the gills: Role of the RtxA13 toxin.</title>
        <authorList>
            <person name="Callol A."/>
            <person name="Pajuelo D."/>
            <person name="Ebbesson L."/>
            <person name="Teles M."/>
            <person name="MacKenzie S."/>
            <person name="Amaro C."/>
        </authorList>
    </citation>
    <scope>NUCLEOTIDE SEQUENCE</scope>
</reference>